<accession>A0ACC1T433</accession>
<proteinExistence type="predicted"/>
<evidence type="ECO:0000313" key="1">
    <source>
        <dbReference type="EMBL" id="KAJ3552528.1"/>
    </source>
</evidence>
<sequence length="99" mass="10947">MVLFAISLDDHDNQEAVSSTILTACRRQKVVVERWDNETRSPDLLLPTVSRGCTRSAAGSRQQAQALTQKQVHDDSTLTGPQLWCLHHHAIRTLSSAAV</sequence>
<dbReference type="EMBL" id="JANHOG010000650">
    <property type="protein sequence ID" value="KAJ3552528.1"/>
    <property type="molecule type" value="Genomic_DNA"/>
</dbReference>
<reference evidence="1" key="1">
    <citation type="submission" date="2022-07" db="EMBL/GenBank/DDBJ databases">
        <title>Genome Sequence of Phlebia brevispora.</title>
        <authorList>
            <person name="Buettner E."/>
        </authorList>
    </citation>
    <scope>NUCLEOTIDE SEQUENCE</scope>
    <source>
        <strain evidence="1">MPL23</strain>
    </source>
</reference>
<protein>
    <submittedName>
        <fullName evidence="1">Uncharacterized protein</fullName>
    </submittedName>
</protein>
<organism evidence="1 2">
    <name type="scientific">Phlebia brevispora</name>
    <dbReference type="NCBI Taxonomy" id="194682"/>
    <lineage>
        <taxon>Eukaryota</taxon>
        <taxon>Fungi</taxon>
        <taxon>Dikarya</taxon>
        <taxon>Basidiomycota</taxon>
        <taxon>Agaricomycotina</taxon>
        <taxon>Agaricomycetes</taxon>
        <taxon>Polyporales</taxon>
        <taxon>Meruliaceae</taxon>
        <taxon>Phlebia</taxon>
    </lineage>
</organism>
<dbReference type="Proteomes" id="UP001148662">
    <property type="component" value="Unassembled WGS sequence"/>
</dbReference>
<keyword evidence="2" id="KW-1185">Reference proteome</keyword>
<evidence type="ECO:0000313" key="2">
    <source>
        <dbReference type="Proteomes" id="UP001148662"/>
    </source>
</evidence>
<name>A0ACC1T433_9APHY</name>
<gene>
    <name evidence="1" type="ORF">NM688_g4104</name>
</gene>
<comment type="caution">
    <text evidence="1">The sequence shown here is derived from an EMBL/GenBank/DDBJ whole genome shotgun (WGS) entry which is preliminary data.</text>
</comment>